<gene>
    <name evidence="10" type="ORF">CEURO_LOCUS3066</name>
</gene>
<dbReference type="Proteomes" id="UP001152484">
    <property type="component" value="Unassembled WGS sequence"/>
</dbReference>
<evidence type="ECO:0000259" key="8">
    <source>
        <dbReference type="Pfam" id="PF08646"/>
    </source>
</evidence>
<dbReference type="CDD" id="cd04480">
    <property type="entry name" value="RPA1_DBD_A_like"/>
    <property type="match status" value="1"/>
</dbReference>
<feature type="region of interest" description="Disordered" evidence="6">
    <location>
        <begin position="586"/>
        <end position="607"/>
    </location>
</feature>
<protein>
    <submittedName>
        <fullName evidence="10">Uncharacterized protein</fullName>
    </submittedName>
</protein>
<keyword evidence="4" id="KW-0862">Zinc</keyword>
<dbReference type="OrthoDB" id="1291552at2759"/>
<name>A0A9P1DZJ0_CUSEU</name>
<evidence type="ECO:0000256" key="5">
    <source>
        <dbReference type="ARBA" id="ARBA00023125"/>
    </source>
</evidence>
<dbReference type="GO" id="GO:0003677">
    <property type="term" value="F:DNA binding"/>
    <property type="evidence" value="ECO:0007669"/>
    <property type="project" value="UniProtKB-KW"/>
</dbReference>
<dbReference type="Pfam" id="PF22936">
    <property type="entry name" value="Pol_BBD"/>
    <property type="match status" value="1"/>
</dbReference>
<organism evidence="10 11">
    <name type="scientific">Cuscuta europaea</name>
    <name type="common">European dodder</name>
    <dbReference type="NCBI Taxonomy" id="41803"/>
    <lineage>
        <taxon>Eukaryota</taxon>
        <taxon>Viridiplantae</taxon>
        <taxon>Streptophyta</taxon>
        <taxon>Embryophyta</taxon>
        <taxon>Tracheophyta</taxon>
        <taxon>Spermatophyta</taxon>
        <taxon>Magnoliopsida</taxon>
        <taxon>eudicotyledons</taxon>
        <taxon>Gunneridae</taxon>
        <taxon>Pentapetalae</taxon>
        <taxon>asterids</taxon>
        <taxon>lamiids</taxon>
        <taxon>Solanales</taxon>
        <taxon>Convolvulaceae</taxon>
        <taxon>Cuscuteae</taxon>
        <taxon>Cuscuta</taxon>
        <taxon>Cuscuta subgen. Cuscuta</taxon>
    </lineage>
</organism>
<evidence type="ECO:0000256" key="4">
    <source>
        <dbReference type="ARBA" id="ARBA00022833"/>
    </source>
</evidence>
<dbReference type="PANTHER" id="PTHR47165">
    <property type="entry name" value="OS03G0429900 PROTEIN"/>
    <property type="match status" value="1"/>
</dbReference>
<dbReference type="Gene3D" id="2.40.50.140">
    <property type="entry name" value="Nucleic acid-binding proteins"/>
    <property type="match status" value="3"/>
</dbReference>
<keyword evidence="3" id="KW-0863">Zinc-finger</keyword>
<reference evidence="10" key="1">
    <citation type="submission" date="2022-07" db="EMBL/GenBank/DDBJ databases">
        <authorList>
            <person name="Macas J."/>
            <person name="Novak P."/>
            <person name="Neumann P."/>
        </authorList>
    </citation>
    <scope>NUCLEOTIDE SEQUENCE</scope>
</reference>
<dbReference type="AlphaFoldDB" id="A0A9P1DZJ0"/>
<comment type="similarity">
    <text evidence="1">Belongs to the replication factor A protein 1 family.</text>
</comment>
<keyword evidence="5" id="KW-0238">DNA-binding</keyword>
<dbReference type="Pfam" id="PF08646">
    <property type="entry name" value="Rep_fac-A_C"/>
    <property type="match status" value="1"/>
</dbReference>
<evidence type="ECO:0000256" key="1">
    <source>
        <dbReference type="ARBA" id="ARBA00005690"/>
    </source>
</evidence>
<keyword evidence="2" id="KW-0479">Metal-binding</keyword>
<feature type="domain" description="Replication factor A C-terminal" evidence="8">
    <location>
        <begin position="420"/>
        <end position="533"/>
    </location>
</feature>
<evidence type="ECO:0000256" key="3">
    <source>
        <dbReference type="ARBA" id="ARBA00022771"/>
    </source>
</evidence>
<dbReference type="EMBL" id="CAMAPE010000005">
    <property type="protein sequence ID" value="CAH9069082.1"/>
    <property type="molecule type" value="Genomic_DNA"/>
</dbReference>
<dbReference type="PANTHER" id="PTHR47165:SF4">
    <property type="entry name" value="OS03G0429900 PROTEIN"/>
    <property type="match status" value="1"/>
</dbReference>
<dbReference type="GO" id="GO:0008270">
    <property type="term" value="F:zinc ion binding"/>
    <property type="evidence" value="ECO:0007669"/>
    <property type="project" value="UniProtKB-KW"/>
</dbReference>
<feature type="domain" description="Retrovirus-related Pol polyprotein from transposon TNT 1-94-like beta-barrel" evidence="9">
    <location>
        <begin position="3"/>
        <end position="67"/>
    </location>
</feature>
<dbReference type="CDD" id="cd04481">
    <property type="entry name" value="RPA1_DBD_B_like"/>
    <property type="match status" value="1"/>
</dbReference>
<comment type="caution">
    <text evidence="10">The sequence shown here is derived from an EMBL/GenBank/DDBJ whole genome shotgun (WGS) entry which is preliminary data.</text>
</comment>
<dbReference type="InterPro" id="IPR012340">
    <property type="entry name" value="NA-bd_OB-fold"/>
</dbReference>
<evidence type="ECO:0000256" key="6">
    <source>
        <dbReference type="SAM" id="MobiDB-lite"/>
    </source>
</evidence>
<dbReference type="InterPro" id="IPR003871">
    <property type="entry name" value="RFA1B/D_OB_1st"/>
</dbReference>
<evidence type="ECO:0000313" key="11">
    <source>
        <dbReference type="Proteomes" id="UP001152484"/>
    </source>
</evidence>
<feature type="domain" description="Replication protein A 70 kDa DNA-binding subunit B/D first OB fold" evidence="7">
    <location>
        <begin position="133"/>
        <end position="233"/>
    </location>
</feature>
<evidence type="ECO:0000259" key="9">
    <source>
        <dbReference type="Pfam" id="PF22936"/>
    </source>
</evidence>
<evidence type="ECO:0000259" key="7">
    <source>
        <dbReference type="Pfam" id="PF02721"/>
    </source>
</evidence>
<dbReference type="InterPro" id="IPR047192">
    <property type="entry name" value="Euk_RPA1_DBD_C"/>
</dbReference>
<evidence type="ECO:0000313" key="10">
    <source>
        <dbReference type="EMBL" id="CAH9069082.1"/>
    </source>
</evidence>
<dbReference type="CDD" id="cd04476">
    <property type="entry name" value="RPA1_DBD_C"/>
    <property type="match status" value="1"/>
</dbReference>
<evidence type="ECO:0000256" key="2">
    <source>
        <dbReference type="ARBA" id="ARBA00022723"/>
    </source>
</evidence>
<proteinExistence type="inferred from homology"/>
<dbReference type="Pfam" id="PF02721">
    <property type="entry name" value="DUF223"/>
    <property type="match status" value="1"/>
</dbReference>
<accession>A0A9P1DZJ0</accession>
<dbReference type="SUPFAM" id="SSF50249">
    <property type="entry name" value="Nucleic acid-binding proteins"/>
    <property type="match status" value="3"/>
</dbReference>
<sequence length="665" mass="75255">MYYFTTYKVGDYGAAKMDNSSSSVIAGIGDVQIKTSNGSTITLKDVIHVPDLRLDLLSMVCLDEQGYENHFSRGTWKMSKGVLTITQGHVCGTLYKTHLRICTDSLNIAEETSQNLWHLRLDHIGSSTTGMWSMIKDIDHTKSTWALKVRVVRAYEVPPHSKGGETLEMVLHDAEGDRIHAIIKRPQIAMYKTIITEHKIYAIRNFLVLDNYQTVKTTNHPYLIQFISKTQFREDTKTELPMMVYDFHPFDMLHAQRVINDKTLIDIIGKVINKSIVQTHIINGKTERLMELTVADPEGNRLDCVLWNKYINQYQDYVNENPGIAVFVIFQLCRPKRYQGTLSVASSFDVSKLIINGNTTEFLEFQSEFPADGDDSISQTCNTNCSQGEGSRDVLSGHDVITTMEDLMNANEEEIYWVLGEIVSIKNTREWCYLRCPTCHKKLVPEERFRCSTCSVTLGEGVYRYKVSVCIMDNTGHGNFILWDRECIEILGKTSASLMAEVQKKTCDPTRFPEDIESLIDKNGIFKIQLKKRGEENAYKCSVSLGVVSMIRDPNVLAMYEGNHEQLVSNESHECTPEKIGSCSNLEGNDNSIREKSSVTKGKGKRISAEKEVTAPIELSDSPVASTQREVIVELDDKIKRNLNDEFSGNGNGKKLKIKIKQEKL</sequence>
<dbReference type="InterPro" id="IPR054722">
    <property type="entry name" value="PolX-like_BBD"/>
</dbReference>
<dbReference type="InterPro" id="IPR013955">
    <property type="entry name" value="Rep_factor-A_C"/>
</dbReference>
<keyword evidence="11" id="KW-1185">Reference proteome</keyword>